<name>A0ABT7K1D2_9HYPH</name>
<dbReference type="EMBL" id="JARFYM010000024">
    <property type="protein sequence ID" value="MDL2401957.1"/>
    <property type="molecule type" value="Genomic_DNA"/>
</dbReference>
<sequence>MGFPREGEHALHVSFEERDSMARWIRDFGGTVFASEPSLSDDSLVEWFGPMRSPCTIRRQAASVDVIDQIRRKARCYFVKRVLRRALNLASAHEVQ</sequence>
<reference evidence="1" key="1">
    <citation type="submission" date="2023-06" db="EMBL/GenBank/DDBJ databases">
        <title>Phylogenetic Diversity of Rhizobium strains.</title>
        <authorList>
            <person name="Moura F.T."/>
            <person name="Helene L.C.F."/>
            <person name="Hungria M."/>
        </authorList>
    </citation>
    <scope>NUCLEOTIDE SEQUENCE</scope>
    <source>
        <strain evidence="1">CCGE526</strain>
    </source>
</reference>
<gene>
    <name evidence="1" type="ORF">PY649_23915</name>
</gene>
<keyword evidence="2" id="KW-1185">Reference proteome</keyword>
<evidence type="ECO:0000313" key="2">
    <source>
        <dbReference type="Proteomes" id="UP001172645"/>
    </source>
</evidence>
<comment type="caution">
    <text evidence="1">The sequence shown here is derived from an EMBL/GenBank/DDBJ whole genome shotgun (WGS) entry which is preliminary data.</text>
</comment>
<evidence type="ECO:0000313" key="1">
    <source>
        <dbReference type="EMBL" id="MDL2401957.1"/>
    </source>
</evidence>
<organism evidence="1 2">
    <name type="scientific">Rhizobium mayense</name>
    <dbReference type="NCBI Taxonomy" id="1312184"/>
    <lineage>
        <taxon>Bacteria</taxon>
        <taxon>Pseudomonadati</taxon>
        <taxon>Pseudomonadota</taxon>
        <taxon>Alphaproteobacteria</taxon>
        <taxon>Hyphomicrobiales</taxon>
        <taxon>Rhizobiaceae</taxon>
        <taxon>Rhizobium/Agrobacterium group</taxon>
        <taxon>Rhizobium</taxon>
    </lineage>
</organism>
<dbReference type="RefSeq" id="WP_285871257.1">
    <property type="nucleotide sequence ID" value="NZ_JARFYM010000024.1"/>
</dbReference>
<protein>
    <recommendedName>
        <fullName evidence="3">Transposase</fullName>
    </recommendedName>
</protein>
<dbReference type="Proteomes" id="UP001172645">
    <property type="component" value="Unassembled WGS sequence"/>
</dbReference>
<accession>A0ABT7K1D2</accession>
<proteinExistence type="predicted"/>
<evidence type="ECO:0008006" key="3">
    <source>
        <dbReference type="Google" id="ProtNLM"/>
    </source>
</evidence>